<organism evidence="1 2">
    <name type="scientific">Halomarinibacterium sedimenti</name>
    <dbReference type="NCBI Taxonomy" id="2857106"/>
    <lineage>
        <taxon>Bacteria</taxon>
        <taxon>Pseudomonadati</taxon>
        <taxon>Bacteroidota</taxon>
        <taxon>Flavobacteriia</taxon>
        <taxon>Flavobacteriales</taxon>
        <taxon>Flavobacteriaceae</taxon>
        <taxon>Halomarinibacterium</taxon>
    </lineage>
</organism>
<sequence length="161" mass="17845">MHKTTILLSIFTKKPLVTLRKLLEQNGFERIPLKKLKTGHYKLNVRVNSVLGDFILDTGASTSCIGISEASFFKLISEKSEIKAAGAGAIDMETLATKSKTLEIEKISLSNYEFVLFDLIHVNQALEQVGETPVHGILGADILKKLHAVIDYGRNCVYLKK</sequence>
<dbReference type="AlphaFoldDB" id="A0A9X1FR59"/>
<dbReference type="Pfam" id="PF13650">
    <property type="entry name" value="Asp_protease_2"/>
    <property type="match status" value="1"/>
</dbReference>
<dbReference type="GO" id="GO:0008233">
    <property type="term" value="F:peptidase activity"/>
    <property type="evidence" value="ECO:0007669"/>
    <property type="project" value="UniProtKB-KW"/>
</dbReference>
<dbReference type="EMBL" id="JAHWDP010000004">
    <property type="protein sequence ID" value="MBW2938579.1"/>
    <property type="molecule type" value="Genomic_DNA"/>
</dbReference>
<protein>
    <submittedName>
        <fullName evidence="1">Retroviral-like aspartic protease family protein</fullName>
    </submittedName>
</protein>
<dbReference type="Proteomes" id="UP001138686">
    <property type="component" value="Unassembled WGS sequence"/>
</dbReference>
<accession>A0A9X1FR59</accession>
<proteinExistence type="predicted"/>
<dbReference type="InterPro" id="IPR034122">
    <property type="entry name" value="Retropepsin-like_bacterial"/>
</dbReference>
<dbReference type="CDD" id="cd05483">
    <property type="entry name" value="retropepsin_like_bacteria"/>
    <property type="match status" value="1"/>
</dbReference>
<evidence type="ECO:0000313" key="1">
    <source>
        <dbReference type="EMBL" id="MBW2938579.1"/>
    </source>
</evidence>
<keyword evidence="1" id="KW-0378">Hydrolase</keyword>
<comment type="caution">
    <text evidence="1">The sequence shown here is derived from an EMBL/GenBank/DDBJ whole genome shotgun (WGS) entry which is preliminary data.</text>
</comment>
<keyword evidence="1" id="KW-0645">Protease</keyword>
<gene>
    <name evidence="1" type="ORF">KXJ69_10700</name>
</gene>
<dbReference type="GO" id="GO:0006508">
    <property type="term" value="P:proteolysis"/>
    <property type="evidence" value="ECO:0007669"/>
    <property type="project" value="UniProtKB-KW"/>
</dbReference>
<name>A0A9X1FR59_9FLAO</name>
<keyword evidence="2" id="KW-1185">Reference proteome</keyword>
<reference evidence="1" key="1">
    <citation type="submission" date="2021-07" db="EMBL/GenBank/DDBJ databases">
        <title>Aureisphaera sp. CAU 1614 isolated from sea sediment.</title>
        <authorList>
            <person name="Kim W."/>
        </authorList>
    </citation>
    <scope>NUCLEOTIDE SEQUENCE</scope>
    <source>
        <strain evidence="1">CAU 1614</strain>
    </source>
</reference>
<evidence type="ECO:0000313" key="2">
    <source>
        <dbReference type="Proteomes" id="UP001138686"/>
    </source>
</evidence>